<comment type="caution">
    <text evidence="1">The sequence shown here is derived from an EMBL/GenBank/DDBJ whole genome shotgun (WGS) entry which is preliminary data.</text>
</comment>
<dbReference type="EMBL" id="CAJNOE010000032">
    <property type="protein sequence ID" value="CAF0774504.1"/>
    <property type="molecule type" value="Genomic_DNA"/>
</dbReference>
<proteinExistence type="predicted"/>
<dbReference type="InterPro" id="IPR029024">
    <property type="entry name" value="TerB-like"/>
</dbReference>
<dbReference type="Proteomes" id="UP000663860">
    <property type="component" value="Unassembled WGS sequence"/>
</dbReference>
<dbReference type="Gene3D" id="1.10.3680.10">
    <property type="entry name" value="TerB-like"/>
    <property type="match status" value="1"/>
</dbReference>
<sequence length="176" mass="19895">MTEGTRQLVTEWMIQEKYGHKGETKRKFYADLAHAKGVIKVAAADGKVNDETRNWVTGYLSATGVPDEVLDLADKFKPNMEDGTVPYHSKSGLEHAKYGQLWLFYDGFCAAAAGNELTPEKITAIYAAAKKMIIDEEKIKQVQEIFEKEQSLRQRRLELLFPTGIHNAVKEVTMEQ</sequence>
<organism evidence="1 2">
    <name type="scientific">Adineta steineri</name>
    <dbReference type="NCBI Taxonomy" id="433720"/>
    <lineage>
        <taxon>Eukaryota</taxon>
        <taxon>Metazoa</taxon>
        <taxon>Spiralia</taxon>
        <taxon>Gnathifera</taxon>
        <taxon>Rotifera</taxon>
        <taxon>Eurotatoria</taxon>
        <taxon>Bdelloidea</taxon>
        <taxon>Adinetida</taxon>
        <taxon>Adinetidae</taxon>
        <taxon>Adineta</taxon>
    </lineage>
</organism>
<evidence type="ECO:0000313" key="2">
    <source>
        <dbReference type="Proteomes" id="UP000663860"/>
    </source>
</evidence>
<gene>
    <name evidence="1" type="ORF">IZO911_LOCUS5477</name>
</gene>
<dbReference type="SUPFAM" id="SSF158682">
    <property type="entry name" value="TerB-like"/>
    <property type="match status" value="1"/>
</dbReference>
<protein>
    <submittedName>
        <fullName evidence="1">Uncharacterized protein</fullName>
    </submittedName>
</protein>
<reference evidence="1" key="1">
    <citation type="submission" date="2021-02" db="EMBL/GenBank/DDBJ databases">
        <authorList>
            <person name="Nowell W R."/>
        </authorList>
    </citation>
    <scope>NUCLEOTIDE SEQUENCE</scope>
</reference>
<evidence type="ECO:0000313" key="1">
    <source>
        <dbReference type="EMBL" id="CAF0774504.1"/>
    </source>
</evidence>
<dbReference type="AlphaFoldDB" id="A0A813QYY0"/>
<accession>A0A813QYY0</accession>
<name>A0A813QYY0_9BILA</name>